<dbReference type="PANTHER" id="PTHR11319">
    <property type="entry name" value="G PROTEIN-COUPLED RECEPTOR-RELATED"/>
    <property type="match status" value="1"/>
</dbReference>
<evidence type="ECO:0000256" key="1">
    <source>
        <dbReference type="SAM" id="MobiDB-lite"/>
    </source>
</evidence>
<keyword evidence="4" id="KW-1185">Reference proteome</keyword>
<proteinExistence type="predicted"/>
<dbReference type="InterPro" id="IPR006626">
    <property type="entry name" value="PbH1"/>
</dbReference>
<dbReference type="SMART" id="SM00710">
    <property type="entry name" value="PbH1"/>
    <property type="match status" value="14"/>
</dbReference>
<keyword evidence="2" id="KW-0472">Membrane</keyword>
<feature type="transmembrane region" description="Helical" evidence="2">
    <location>
        <begin position="1526"/>
        <end position="1543"/>
    </location>
</feature>
<evidence type="ECO:0000313" key="4">
    <source>
        <dbReference type="Proteomes" id="UP001209570"/>
    </source>
</evidence>
<name>A0AAD5L9T6_PYTIN</name>
<gene>
    <name evidence="3" type="ORF">P43SY_001238</name>
</gene>
<dbReference type="EMBL" id="JAKCXM010000461">
    <property type="protein sequence ID" value="KAJ0393798.1"/>
    <property type="molecule type" value="Genomic_DNA"/>
</dbReference>
<dbReference type="PANTHER" id="PTHR11319:SF35">
    <property type="entry name" value="OUTER MEMBRANE PROTEIN PMPC-RELATED"/>
    <property type="match status" value="1"/>
</dbReference>
<organism evidence="3 4">
    <name type="scientific">Pythium insidiosum</name>
    <name type="common">Pythiosis disease agent</name>
    <dbReference type="NCBI Taxonomy" id="114742"/>
    <lineage>
        <taxon>Eukaryota</taxon>
        <taxon>Sar</taxon>
        <taxon>Stramenopiles</taxon>
        <taxon>Oomycota</taxon>
        <taxon>Peronosporomycetes</taxon>
        <taxon>Pythiales</taxon>
        <taxon>Pythiaceae</taxon>
        <taxon>Pythium</taxon>
    </lineage>
</organism>
<accession>A0AAD5L9T6</accession>
<feature type="transmembrane region" description="Helical" evidence="2">
    <location>
        <begin position="1604"/>
        <end position="1623"/>
    </location>
</feature>
<keyword evidence="2" id="KW-1133">Transmembrane helix</keyword>
<feature type="compositionally biased region" description="Basic and acidic residues" evidence="1">
    <location>
        <begin position="1737"/>
        <end position="1748"/>
    </location>
</feature>
<feature type="compositionally biased region" description="Polar residues" evidence="1">
    <location>
        <begin position="1763"/>
        <end position="1779"/>
    </location>
</feature>
<protein>
    <recommendedName>
        <fullName evidence="5">TRP C-terminal domain-containing protein</fullName>
    </recommendedName>
</protein>
<dbReference type="SUPFAM" id="SSF51126">
    <property type="entry name" value="Pectin lyase-like"/>
    <property type="match status" value="4"/>
</dbReference>
<evidence type="ECO:0000313" key="3">
    <source>
        <dbReference type="EMBL" id="KAJ0393798.1"/>
    </source>
</evidence>
<feature type="region of interest" description="Disordered" evidence="1">
    <location>
        <begin position="1737"/>
        <end position="1779"/>
    </location>
</feature>
<evidence type="ECO:0000256" key="2">
    <source>
        <dbReference type="SAM" id="Phobius"/>
    </source>
</evidence>
<comment type="caution">
    <text evidence="3">The sequence shown here is derived from an EMBL/GenBank/DDBJ whole genome shotgun (WGS) entry which is preliminary data.</text>
</comment>
<feature type="transmembrane region" description="Helical" evidence="2">
    <location>
        <begin position="1643"/>
        <end position="1662"/>
    </location>
</feature>
<feature type="transmembrane region" description="Helical" evidence="2">
    <location>
        <begin position="1577"/>
        <end position="1597"/>
    </location>
</feature>
<evidence type="ECO:0008006" key="5">
    <source>
        <dbReference type="Google" id="ProtNLM"/>
    </source>
</evidence>
<dbReference type="Proteomes" id="UP001209570">
    <property type="component" value="Unassembled WGS sequence"/>
</dbReference>
<keyword evidence="2" id="KW-0812">Transmembrane</keyword>
<reference evidence="3" key="1">
    <citation type="submission" date="2021-12" db="EMBL/GenBank/DDBJ databases">
        <title>Prjna785345.</title>
        <authorList>
            <person name="Rujirawat T."/>
            <person name="Krajaejun T."/>
        </authorList>
    </citation>
    <scope>NUCLEOTIDE SEQUENCE</scope>
    <source>
        <strain evidence="3">Pi057C3</strain>
    </source>
</reference>
<feature type="transmembrane region" description="Helical" evidence="2">
    <location>
        <begin position="1483"/>
        <end position="1505"/>
    </location>
</feature>
<dbReference type="InterPro" id="IPR011050">
    <property type="entry name" value="Pectin_lyase_fold/virulence"/>
</dbReference>
<feature type="region of interest" description="Disordered" evidence="1">
    <location>
        <begin position="1179"/>
        <end position="1202"/>
    </location>
</feature>
<sequence>MTLQDVSIRRNQAQSVAGGIGLWGSTSVAATRAVVEANTASMLGGGMFIQGIARIEASPFPPAQPFLRANKAAFGAGIYASDSTLTLLGVTVATGHATDDGGGVFLTRTAATWTNVTVQTSEAEGRGGGAFLFKTTLTSDRVSIVENRAQIGGGLWVTDSTLMGVSLTVRNNEAAQHGGGIAASSFVGLQNVSIAGCKAGTMGGGGVSTVLGSTLELEAVSVDQCTAASPGGGLLVNGSVIRGARVQIARCSAATAGGGVFASGASDIQGDDFTISESRATQRGGALAVDGTLAVQGVQLLSSTAVDGGAVAISPNSVVRMTSVSITGGQATQRGGGLFADSADVAMTNVTMQAHESKASGGAVFLKGSRLTHSRVAILSSVAQIGGGIYAIDSTVTPPSAMTTPAHCVVQGNVANKDGGNMFVTGSATLAWLSVADGSAASGAGLAASQSNLTIDRSRFEHNHAGKSAGGVYVADGSACKLRDVVVAENSALDGGGGLGIVSSDVLHRGLLIEANTAVLGGGAVLAGASSLLPLEEPVNVTTTPEAVARFVSNVVRTSAGHKGNGSALHVAVQAVASVAYVEMRGGDASRGGAVYLNRRSSIDLRDSVLTENNASMGGAMYAAERASVRLTRVQATRNYADNTGGAVTLAGAMGALAKANVTACEFVANIASENGGAFDSSYASLTLSDSSLRENFALYSKGGAIAASSDSKLTISRCELYFNSIVADDKTQGGAIHLSGSATATLADTTIESDPLGQLIRAGGTIYVGGTWTSISLINCALINGQSFSGGGLYIQDGSATVVNSTISGSYAYEFGSGIFAENARLQLSGGTRLERNFAYYDGGAIYARNGGEMNLTDIVLANNRVQDSGGAVFIAPGGGIQAHMKAARFIGNTNVGLGSALFIGRKNTLALENCMFLQNGGLKTGGGALYAVDAVVTVANTLFTENLALKGAAIELSRDAKLTLTGCDFTANTVTGDGGALFTSVRATATIDDTTFTGNQATNGGAVAVLGSARVQMTGVTAVENAASGFGGWLVATGRASIAVSRSSLQTNAAFSGGAVAVLENATLALTSSSFVSNEVGQFGGSIFVDSMLETTATKWTGMDVSDCRFENNSAVAGADVYWVFHPSFVFLCRACMSTSTTSGQIRITSSPMAITAGWWPETVTSGVPLGVLKRLSEDGDRPVSGAPTQPPSRGAGRRRLGELTRFPVEQAKTDVDASSPFATTLWPTVVIRDYYGSISSEDTTTHCIASKALTENDSFAFYPAMTIPTDRGYVTFENAQLLAQPRSTPYLLNISCEFSSEVLRWFTLRIGVENCRKGYENVDGRCVPCKKGTYSLDGVKCHLCPYGASCDKLDETGTMIGPTPIPAFRAEKFKILLGFFQVFGGFKKLYAIPWPSEMTRLMDIFSIGDFSLVDTSAIDCFMNRDYFVTYRMTVIVVVSLLARIESEVLAMVVRSNLRLFRARVRLRLNFQTFKNRCMKLFFWVLLLFYPELSQRAVGMFYCDEIGKSYYMSRDKSSLCYHGQWLYYLPLTVFLLIFWVADKHEYWWFEVWDLGRKLCLNCIIGLLAKTGANRIIAGLVVFLIYLSVVLFAQPFKDGSDSTLAGVTQIQLFITLFCGLILKMGSVQLEVKVVSLLTRTAFFTNVGTITFAIFSIIYEKIDATRKARRRIREEYRLAVQEQVLKLWRKAYGYALTEVYLRDDTIRPMPYLVMVELARRDREAQMQQELVQEVDRTSFVEPNPERDASVTPSQIDLDLPRPSSVNGQVDEVTNVQQDQ</sequence>